<feature type="region of interest" description="Disordered" evidence="6">
    <location>
        <begin position="571"/>
        <end position="597"/>
    </location>
</feature>
<comment type="subcellular location">
    <subcellularLocation>
        <location evidence="1">Cytoplasm</location>
    </subcellularLocation>
</comment>
<evidence type="ECO:0000256" key="5">
    <source>
        <dbReference type="ARBA" id="ARBA00044751"/>
    </source>
</evidence>
<keyword evidence="9" id="KW-1185">Reference proteome</keyword>
<evidence type="ECO:0000256" key="6">
    <source>
        <dbReference type="SAM" id="MobiDB-lite"/>
    </source>
</evidence>
<evidence type="ECO:0000256" key="4">
    <source>
        <dbReference type="ARBA" id="ARBA00022884"/>
    </source>
</evidence>
<dbReference type="InterPro" id="IPR012340">
    <property type="entry name" value="NA-bd_OB-fold"/>
</dbReference>
<dbReference type="PROSITE" id="PS51857">
    <property type="entry name" value="CSD_2"/>
    <property type="match status" value="2"/>
</dbReference>
<dbReference type="SMART" id="SM00357">
    <property type="entry name" value="CSP"/>
    <property type="match status" value="3"/>
</dbReference>
<dbReference type="CDD" id="cd00164">
    <property type="entry name" value="S1_like"/>
    <property type="match status" value="1"/>
</dbReference>
<feature type="domain" description="CSD" evidence="7">
    <location>
        <begin position="335"/>
        <end position="408"/>
    </location>
</feature>
<dbReference type="GO" id="GO:0005737">
    <property type="term" value="C:cytoplasm"/>
    <property type="evidence" value="ECO:0007669"/>
    <property type="project" value="UniProtKB-SubCell"/>
</dbReference>
<evidence type="ECO:0000256" key="3">
    <source>
        <dbReference type="ARBA" id="ARBA00022737"/>
    </source>
</evidence>
<evidence type="ECO:0000259" key="7">
    <source>
        <dbReference type="PROSITE" id="PS51857"/>
    </source>
</evidence>
<dbReference type="Pfam" id="PF00313">
    <property type="entry name" value="CSD"/>
    <property type="match status" value="1"/>
</dbReference>
<dbReference type="SUPFAM" id="SSF50249">
    <property type="entry name" value="Nucleic acid-binding proteins"/>
    <property type="match status" value="3"/>
</dbReference>
<dbReference type="Proteomes" id="UP000708148">
    <property type="component" value="Unassembled WGS sequence"/>
</dbReference>
<reference evidence="8" key="1">
    <citation type="submission" date="2020-12" db="EMBL/GenBank/DDBJ databases">
        <authorList>
            <person name="Iha C."/>
        </authorList>
    </citation>
    <scope>NUCLEOTIDE SEQUENCE</scope>
</reference>
<keyword evidence="3" id="KW-0677">Repeat</keyword>
<proteinExistence type="inferred from homology"/>
<organism evidence="8 9">
    <name type="scientific">Ostreobium quekettii</name>
    <dbReference type="NCBI Taxonomy" id="121088"/>
    <lineage>
        <taxon>Eukaryota</taxon>
        <taxon>Viridiplantae</taxon>
        <taxon>Chlorophyta</taxon>
        <taxon>core chlorophytes</taxon>
        <taxon>Ulvophyceae</taxon>
        <taxon>TCBD clade</taxon>
        <taxon>Bryopsidales</taxon>
        <taxon>Ostreobineae</taxon>
        <taxon>Ostreobiaceae</taxon>
        <taxon>Ostreobium</taxon>
    </lineage>
</organism>
<keyword evidence="2" id="KW-0963">Cytoplasm</keyword>
<dbReference type="AlphaFoldDB" id="A0A8S1INE1"/>
<dbReference type="PANTHER" id="PTHR12913">
    <property type="entry name" value="UNR PROTEIN N-RAS UPSTREAM GENE PROTEIN"/>
    <property type="match status" value="1"/>
</dbReference>
<dbReference type="Gene3D" id="2.40.50.140">
    <property type="entry name" value="Nucleic acid-binding proteins"/>
    <property type="match status" value="4"/>
</dbReference>
<dbReference type="OrthoDB" id="514780at2759"/>
<dbReference type="GO" id="GO:0003723">
    <property type="term" value="F:RNA binding"/>
    <property type="evidence" value="ECO:0007669"/>
    <property type="project" value="UniProtKB-KW"/>
</dbReference>
<dbReference type="InterPro" id="IPR011129">
    <property type="entry name" value="CSD"/>
</dbReference>
<name>A0A8S1INE1_9CHLO</name>
<protein>
    <recommendedName>
        <fullName evidence="7">CSD domain-containing protein</fullName>
    </recommendedName>
</protein>
<dbReference type="PANTHER" id="PTHR12913:SF1">
    <property type="entry name" value="COLD SHOCK DOMAIN-CONTAINING PROTEIN E1"/>
    <property type="match status" value="1"/>
</dbReference>
<comment type="caution">
    <text evidence="8">The sequence shown here is derived from an EMBL/GenBank/DDBJ whole genome shotgun (WGS) entry which is preliminary data.</text>
</comment>
<dbReference type="InterPro" id="IPR002059">
    <property type="entry name" value="CSP_DNA-bd"/>
</dbReference>
<feature type="region of interest" description="Disordered" evidence="6">
    <location>
        <begin position="1"/>
        <end position="22"/>
    </location>
</feature>
<feature type="domain" description="CSD" evidence="7">
    <location>
        <begin position="513"/>
        <end position="580"/>
    </location>
</feature>
<keyword evidence="4" id="KW-0694">RNA-binding</keyword>
<sequence>MAATGENGAVGGGRAEGAPAPGGLEGLEQGIVVSVKETHAFVRCPTFVDPLLFNATDFVVSEPSPEDVPHLQSHLSPGDEVTFRVGAKVDGELRALEVKKCGGARQRRPTSAQTPFVGRHGQADDMQNVYRALSGISGFSTSLSSHFSGLSDLLAHADSMGDMDGQSSTREQGIVARLKDTNGFINRPRPHLGRIFFHFKYLRPIEGGGAISKLEIGTEVSYVVCREGGRMFAADVELLPKGTIVQEVALEGHVRGRVMKPALSQPSDVREDGIVGYVDDAGHEQRCYYGSHQVEQADVELDERDEVEFRVVCNNYRREGRALEVRLISKAPERRELGKVAVMKNNFGFIKCCERHNDVLFHFSELVSSDQSSRVNVESGDLVVGDDVEFVVKWDREKGKQLALKVKKAKPGSAVFEILSDEVYYGLVVERLGLWKQYGPGSNGVVLFEKNGLSEKLTFGANDLEDRQLNPQVGDKVSFRIATNLAQAKSAEKLDGPAAKYGGRRATGVALVKYMGKVASLFQNGSYGFIDYEHERGMSRIFFHCSEVERGVYLRPDDVVKFVRVYNPQKQQHQARRLQRIQEAPVTPKGAPESKGSFSKLQLVSSALTLEKPPPALSSTDKSTTAPQSARGGALGKTARGPDGTKGFPSGRGRSLEPPPEELSPRSSKKLDPGATPFIPRAMSGTDSMPLPDADLQSRPSA</sequence>
<accession>A0A8S1INE1</accession>
<feature type="compositionally biased region" description="Polar residues" evidence="6">
    <location>
        <begin position="617"/>
        <end position="628"/>
    </location>
</feature>
<gene>
    <name evidence="8" type="ORF">OSTQU699_LOCUS473</name>
</gene>
<evidence type="ECO:0000256" key="2">
    <source>
        <dbReference type="ARBA" id="ARBA00022490"/>
    </source>
</evidence>
<evidence type="ECO:0000256" key="1">
    <source>
        <dbReference type="ARBA" id="ARBA00004496"/>
    </source>
</evidence>
<comment type="similarity">
    <text evidence="5">Belongs to the UNR family.</text>
</comment>
<dbReference type="EMBL" id="CAJHUC010000307">
    <property type="protein sequence ID" value="CAD7695113.1"/>
    <property type="molecule type" value="Genomic_DNA"/>
</dbReference>
<evidence type="ECO:0000313" key="9">
    <source>
        <dbReference type="Proteomes" id="UP000708148"/>
    </source>
</evidence>
<evidence type="ECO:0000313" key="8">
    <source>
        <dbReference type="EMBL" id="CAD7695113.1"/>
    </source>
</evidence>
<feature type="region of interest" description="Disordered" evidence="6">
    <location>
        <begin position="611"/>
        <end position="702"/>
    </location>
</feature>